<dbReference type="RefSeq" id="WP_308993699.1">
    <property type="nucleotide sequence ID" value="NZ_CP155618.1"/>
</dbReference>
<accession>A0AAU7EKA9</accession>
<dbReference type="AlphaFoldDB" id="A0AAU7EKA9"/>
<sequence length="107" mass="12510">MKDIEIRTRLLISMQRALLGMIYPSIRAIAVGFNKTEKLKVICYLDREPIEYDYENINDITGEVCSDIEFVKVEEVCVFNLKPFSKLDNLDSWVYIRQEKDTADLLV</sequence>
<evidence type="ECO:0000313" key="1">
    <source>
        <dbReference type="EMBL" id="XBL15945.1"/>
    </source>
</evidence>
<evidence type="ECO:0000313" key="2">
    <source>
        <dbReference type="Proteomes" id="UP001224325"/>
    </source>
</evidence>
<protein>
    <submittedName>
        <fullName evidence="1">Uncharacterized protein</fullName>
    </submittedName>
</protein>
<organism evidence="1 2">
    <name type="scientific">Mariniflexile litorale</name>
    <dbReference type="NCBI Taxonomy" id="3045158"/>
    <lineage>
        <taxon>Bacteria</taxon>
        <taxon>Pseudomonadati</taxon>
        <taxon>Bacteroidota</taxon>
        <taxon>Flavobacteriia</taxon>
        <taxon>Flavobacteriales</taxon>
        <taxon>Flavobacteriaceae</taxon>
        <taxon>Mariniflexile</taxon>
    </lineage>
</organism>
<keyword evidence="2" id="KW-1185">Reference proteome</keyword>
<proteinExistence type="predicted"/>
<name>A0AAU7EKA9_9FLAO</name>
<gene>
    <name evidence="1" type="ORF">QLS71_007985</name>
</gene>
<reference evidence="1" key="1">
    <citation type="submission" date="2024-04" db="EMBL/GenBank/DDBJ databases">
        <title>Mariniflexile litorale, isolated from the shallow sediments of the Sea of Japan.</title>
        <authorList>
            <person name="Romanenko L."/>
            <person name="Isaeva M."/>
        </authorList>
    </citation>
    <scope>NUCLEOTIDE SEQUENCE [LARGE SCALE GENOMIC DNA]</scope>
    <source>
        <strain evidence="1">KMM 9835</strain>
    </source>
</reference>
<dbReference type="Proteomes" id="UP001224325">
    <property type="component" value="Chromosome"/>
</dbReference>
<dbReference type="Pfam" id="PF26541">
    <property type="entry name" value="MafI2"/>
    <property type="match status" value="1"/>
</dbReference>
<dbReference type="InterPro" id="IPR058702">
    <property type="entry name" value="MafI2-like"/>
</dbReference>
<dbReference type="EMBL" id="CP155618">
    <property type="protein sequence ID" value="XBL15945.1"/>
    <property type="molecule type" value="Genomic_DNA"/>
</dbReference>
<dbReference type="KEGG" id="mlil:QLS71_007985"/>